<evidence type="ECO:0000259" key="4">
    <source>
        <dbReference type="Pfam" id="PF00891"/>
    </source>
</evidence>
<dbReference type="SUPFAM" id="SSF53335">
    <property type="entry name" value="S-adenosyl-L-methionine-dependent methyltransferases"/>
    <property type="match status" value="1"/>
</dbReference>
<feature type="domain" description="O-methyltransferase C-terminal" evidence="4">
    <location>
        <begin position="148"/>
        <end position="314"/>
    </location>
</feature>
<protein>
    <submittedName>
        <fullName evidence="5">Class I SAM-dependent methyltransferase</fullName>
        <ecNumber evidence="5">2.1.-.-</ecNumber>
    </submittedName>
</protein>
<gene>
    <name evidence="5" type="ORF">QTN89_17975</name>
</gene>
<evidence type="ECO:0000313" key="5">
    <source>
        <dbReference type="EMBL" id="MDM4017341.1"/>
    </source>
</evidence>
<dbReference type="InterPro" id="IPR036388">
    <property type="entry name" value="WH-like_DNA-bd_sf"/>
</dbReference>
<dbReference type="PROSITE" id="PS51683">
    <property type="entry name" value="SAM_OMT_II"/>
    <property type="match status" value="1"/>
</dbReference>
<evidence type="ECO:0000256" key="1">
    <source>
        <dbReference type="ARBA" id="ARBA00022603"/>
    </source>
</evidence>
<dbReference type="InterPro" id="IPR036390">
    <property type="entry name" value="WH_DNA-bd_sf"/>
</dbReference>
<dbReference type="EC" id="2.1.-.-" evidence="5"/>
<comment type="caution">
    <text evidence="5">The sequence shown here is derived from an EMBL/GenBank/DDBJ whole genome shotgun (WGS) entry which is preliminary data.</text>
</comment>
<dbReference type="Proteomes" id="UP001239462">
    <property type="component" value="Unassembled WGS sequence"/>
</dbReference>
<dbReference type="GO" id="GO:0008168">
    <property type="term" value="F:methyltransferase activity"/>
    <property type="evidence" value="ECO:0007669"/>
    <property type="project" value="UniProtKB-KW"/>
</dbReference>
<dbReference type="SUPFAM" id="SSF46785">
    <property type="entry name" value="Winged helix' DNA-binding domain"/>
    <property type="match status" value="1"/>
</dbReference>
<dbReference type="CDD" id="cd02440">
    <property type="entry name" value="AdoMet_MTases"/>
    <property type="match status" value="1"/>
</dbReference>
<proteinExistence type="predicted"/>
<evidence type="ECO:0000256" key="2">
    <source>
        <dbReference type="ARBA" id="ARBA00022679"/>
    </source>
</evidence>
<keyword evidence="2 5" id="KW-0808">Transferase</keyword>
<dbReference type="Gene3D" id="3.40.50.150">
    <property type="entry name" value="Vaccinia Virus protein VP39"/>
    <property type="match status" value="1"/>
</dbReference>
<dbReference type="RefSeq" id="WP_289164801.1">
    <property type="nucleotide sequence ID" value="NZ_JASZZN010000013.1"/>
</dbReference>
<dbReference type="PANTHER" id="PTHR43464:SF19">
    <property type="entry name" value="UBIQUINONE BIOSYNTHESIS O-METHYLTRANSFERASE, MITOCHONDRIAL"/>
    <property type="match status" value="1"/>
</dbReference>
<reference evidence="5 6" key="1">
    <citation type="submission" date="2023-06" db="EMBL/GenBank/DDBJ databases">
        <title>Roseiconus lacunae JC819 isolated from Gulf of Mannar region, Tamil Nadu.</title>
        <authorList>
            <person name="Pk S."/>
            <person name="Ch S."/>
            <person name="Ch V.R."/>
        </authorList>
    </citation>
    <scope>NUCLEOTIDE SEQUENCE [LARGE SCALE GENOMIC DNA]</scope>
    <source>
        <strain evidence="5 6">JC819</strain>
    </source>
</reference>
<name>A0ABT7PMF9_9BACT</name>
<dbReference type="EMBL" id="JASZZN010000013">
    <property type="protein sequence ID" value="MDM4017341.1"/>
    <property type="molecule type" value="Genomic_DNA"/>
</dbReference>
<dbReference type="InterPro" id="IPR029063">
    <property type="entry name" value="SAM-dependent_MTases_sf"/>
</dbReference>
<evidence type="ECO:0000313" key="6">
    <source>
        <dbReference type="Proteomes" id="UP001239462"/>
    </source>
</evidence>
<dbReference type="Gene3D" id="1.10.10.10">
    <property type="entry name" value="Winged helix-like DNA-binding domain superfamily/Winged helix DNA-binding domain"/>
    <property type="match status" value="1"/>
</dbReference>
<dbReference type="InterPro" id="IPR016461">
    <property type="entry name" value="COMT-like"/>
</dbReference>
<dbReference type="Pfam" id="PF00891">
    <property type="entry name" value="Methyltransf_2"/>
    <property type="match status" value="1"/>
</dbReference>
<keyword evidence="1 5" id="KW-0489">Methyltransferase</keyword>
<organism evidence="5 6">
    <name type="scientific">Roseiconus lacunae</name>
    <dbReference type="NCBI Taxonomy" id="2605694"/>
    <lineage>
        <taxon>Bacteria</taxon>
        <taxon>Pseudomonadati</taxon>
        <taxon>Planctomycetota</taxon>
        <taxon>Planctomycetia</taxon>
        <taxon>Pirellulales</taxon>
        <taxon>Pirellulaceae</taxon>
        <taxon>Roseiconus</taxon>
    </lineage>
</organism>
<dbReference type="PANTHER" id="PTHR43464">
    <property type="entry name" value="METHYLTRANSFERASE"/>
    <property type="match status" value="1"/>
</dbReference>
<dbReference type="InterPro" id="IPR001077">
    <property type="entry name" value="COMT_C"/>
</dbReference>
<keyword evidence="3" id="KW-0949">S-adenosyl-L-methionine</keyword>
<evidence type="ECO:0000256" key="3">
    <source>
        <dbReference type="ARBA" id="ARBA00022691"/>
    </source>
</evidence>
<keyword evidence="6" id="KW-1185">Reference proteome</keyword>
<accession>A0ABT7PMF9</accession>
<sequence>MSAPQESDQSQSIRSAGDRTVQQYQDWMQINGASHLMRTARQSGITARLREKQHSLGELCEALSLNEDCAQLVLDGLVAIGYVEQYGDDYALARAGHLLCQYDEDLGDSRFESLLPKLKLTSSSNDGSTADTESFRNDLAATQWIHTSAAMQAAEVLDIGGEGMQGLRILDLGCGSAVWSCAMAHRDPESSVTAVDLAGPLESARSTAESIGLQSRLKTIEANPPEAELGEQEFDLAVLAQVLSAYSDEQAAGLLRKAVGAVRPGGRVAIPDLYLGPGKASLKETLGRIAIHLATPGGRARDLRKCQQMMTEAGLGAIQFTYLAASPMGLGMMVAEKPSH</sequence>
<dbReference type="GO" id="GO:0032259">
    <property type="term" value="P:methylation"/>
    <property type="evidence" value="ECO:0007669"/>
    <property type="project" value="UniProtKB-KW"/>
</dbReference>